<keyword evidence="1" id="KW-0805">Transcription regulation</keyword>
<protein>
    <recommendedName>
        <fullName evidence="6">BZIP domain-containing protein</fullName>
    </recommendedName>
</protein>
<comment type="caution">
    <text evidence="8">The sequence shown here is derived from an EMBL/GenBank/DDBJ whole genome shotgun (WGS) entry which is preliminary data.</text>
</comment>
<organism evidence="8 9">
    <name type="scientific">Synchytrium endobioticum</name>
    <dbReference type="NCBI Taxonomy" id="286115"/>
    <lineage>
        <taxon>Eukaryota</taxon>
        <taxon>Fungi</taxon>
        <taxon>Fungi incertae sedis</taxon>
        <taxon>Chytridiomycota</taxon>
        <taxon>Chytridiomycota incertae sedis</taxon>
        <taxon>Chytridiomycetes</taxon>
        <taxon>Synchytriales</taxon>
        <taxon>Synchytriaceae</taxon>
        <taxon>Synchytrium</taxon>
    </lineage>
</organism>
<dbReference type="Proteomes" id="UP000317494">
    <property type="component" value="Unassembled WGS sequence"/>
</dbReference>
<dbReference type="Gene3D" id="3.30.160.60">
    <property type="entry name" value="Classic Zinc Finger"/>
    <property type="match status" value="1"/>
</dbReference>
<feature type="domain" description="BZIP" evidence="6">
    <location>
        <begin position="269"/>
        <end position="315"/>
    </location>
</feature>
<dbReference type="PROSITE" id="PS50217">
    <property type="entry name" value="BZIP"/>
    <property type="match status" value="1"/>
</dbReference>
<dbReference type="OrthoDB" id="2257100at2759"/>
<dbReference type="PANTHER" id="PTHR11462:SF35">
    <property type="entry name" value="TRANSCRIPTION FACTOR JRA"/>
    <property type="match status" value="1"/>
</dbReference>
<dbReference type="GO" id="GO:0000981">
    <property type="term" value="F:DNA-binding transcription factor activity, RNA polymerase II-specific"/>
    <property type="evidence" value="ECO:0007669"/>
    <property type="project" value="TreeGrafter"/>
</dbReference>
<sequence>MCYVRSSKLINKAAARNAVANKTTAPAATPMDVECGATDASATPANTIDLKKDLSNLPALTTAVSSLEIDPILGQDNLLDDLFNGAEITKDFGLFDFLPAPQGETDAFLRDISTVSPPAKSFQERSSTPSTPNSATSVSDTSPKSSVADHAQPMTLNINTATPYVAAFGSNFPTSPSTVGKIVYSDPTGIDNGPLFADPSSVALNGPNRNICPARGDFLSAAAVTLVQVKQEFGPIMSHRRSSSSAVSRKRVPSREVDDDSCESTVVAKRQKNTEAARRSRARKVARMEMLEGRVRELEADGSTLSLQIAVLENEKAGWMDREVGLRKRIASLESQLQQAHTSMMQFSVTPKTM</sequence>
<dbReference type="GO" id="GO:1903833">
    <property type="term" value="P:positive regulation of cellular response to amino acid starvation"/>
    <property type="evidence" value="ECO:0007669"/>
    <property type="project" value="TreeGrafter"/>
</dbReference>
<reference evidence="9 10" key="1">
    <citation type="journal article" date="2019" name="Sci. Rep.">
        <title>Comparative genomics of chytrid fungi reveal insights into the obligate biotrophic and pathogenic lifestyle of Synchytrium endobioticum.</title>
        <authorList>
            <person name="van de Vossenberg B.T.L.H."/>
            <person name="Warris S."/>
            <person name="Nguyen H.D.T."/>
            <person name="van Gent-Pelzer M.P.E."/>
            <person name="Joly D.L."/>
            <person name="van de Geest H.C."/>
            <person name="Bonants P.J.M."/>
            <person name="Smith D.S."/>
            <person name="Levesque C.A."/>
            <person name="van der Lee T.A.J."/>
        </authorList>
    </citation>
    <scope>NUCLEOTIDE SEQUENCE [LARGE SCALE GENOMIC DNA]</scope>
    <source>
        <strain evidence="7 10">LEV6574</strain>
        <strain evidence="8 9">MB42</strain>
    </source>
</reference>
<dbReference type="EMBL" id="QEAN01000037">
    <property type="protein sequence ID" value="TPX52387.1"/>
    <property type="molecule type" value="Genomic_DNA"/>
</dbReference>
<feature type="compositionally biased region" description="Low complexity" evidence="5">
    <location>
        <begin position="126"/>
        <end position="139"/>
    </location>
</feature>
<evidence type="ECO:0000256" key="5">
    <source>
        <dbReference type="SAM" id="MobiDB-lite"/>
    </source>
</evidence>
<dbReference type="STRING" id="286115.A0A507DMH3"/>
<dbReference type="InterPro" id="IPR046347">
    <property type="entry name" value="bZIP_sf"/>
</dbReference>
<dbReference type="Proteomes" id="UP000320475">
    <property type="component" value="Unassembled WGS sequence"/>
</dbReference>
<evidence type="ECO:0000256" key="4">
    <source>
        <dbReference type="SAM" id="Coils"/>
    </source>
</evidence>
<dbReference type="PANTHER" id="PTHR11462">
    <property type="entry name" value="JUN TRANSCRIPTION FACTOR-RELATED"/>
    <property type="match status" value="1"/>
</dbReference>
<keyword evidence="4" id="KW-0175">Coiled coil</keyword>
<dbReference type="GO" id="GO:0001080">
    <property type="term" value="P:nitrogen catabolite activation of transcription from RNA polymerase II promoter"/>
    <property type="evidence" value="ECO:0007669"/>
    <property type="project" value="TreeGrafter"/>
</dbReference>
<dbReference type="EMBL" id="QEAM01000083">
    <property type="protein sequence ID" value="TPX47194.1"/>
    <property type="molecule type" value="Genomic_DNA"/>
</dbReference>
<evidence type="ECO:0000313" key="9">
    <source>
        <dbReference type="Proteomes" id="UP000317494"/>
    </source>
</evidence>
<evidence type="ECO:0000313" key="7">
    <source>
        <dbReference type="EMBL" id="TPX47194.1"/>
    </source>
</evidence>
<keyword evidence="2" id="KW-0238">DNA-binding</keyword>
<dbReference type="GO" id="GO:0000978">
    <property type="term" value="F:RNA polymerase II cis-regulatory region sequence-specific DNA binding"/>
    <property type="evidence" value="ECO:0007669"/>
    <property type="project" value="TreeGrafter"/>
</dbReference>
<gene>
    <name evidence="7" type="ORF">SeLEV6574_g02801</name>
    <name evidence="8" type="ORF">SeMB42_g01444</name>
</gene>
<accession>A0A507DMH3</accession>
<dbReference type="SMART" id="SM00338">
    <property type="entry name" value="BRLZ"/>
    <property type="match status" value="1"/>
</dbReference>
<dbReference type="SUPFAM" id="SSF57959">
    <property type="entry name" value="Leucine zipper domain"/>
    <property type="match status" value="1"/>
</dbReference>
<dbReference type="VEuPathDB" id="FungiDB:SeMB42_g01444"/>
<dbReference type="InterPro" id="IPR004827">
    <property type="entry name" value="bZIP"/>
</dbReference>
<name>A0A507DMH3_9FUNG</name>
<keyword evidence="3" id="KW-0804">Transcription</keyword>
<proteinExistence type="predicted"/>
<evidence type="ECO:0000256" key="2">
    <source>
        <dbReference type="ARBA" id="ARBA00023125"/>
    </source>
</evidence>
<evidence type="ECO:0000259" key="6">
    <source>
        <dbReference type="PROSITE" id="PS50217"/>
    </source>
</evidence>
<evidence type="ECO:0000313" key="8">
    <source>
        <dbReference type="EMBL" id="TPX52387.1"/>
    </source>
</evidence>
<evidence type="ECO:0000313" key="10">
    <source>
        <dbReference type="Proteomes" id="UP000320475"/>
    </source>
</evidence>
<dbReference type="InterPro" id="IPR050946">
    <property type="entry name" value="AP-1_TF_bZIP"/>
</dbReference>
<dbReference type="Pfam" id="PF07716">
    <property type="entry name" value="bZIP_2"/>
    <property type="match status" value="1"/>
</dbReference>
<feature type="region of interest" description="Disordered" evidence="5">
    <location>
        <begin position="116"/>
        <end position="148"/>
    </location>
</feature>
<dbReference type="CDD" id="cd12193">
    <property type="entry name" value="bZIP_GCN4"/>
    <property type="match status" value="1"/>
</dbReference>
<evidence type="ECO:0000256" key="1">
    <source>
        <dbReference type="ARBA" id="ARBA00023015"/>
    </source>
</evidence>
<dbReference type="GO" id="GO:0005667">
    <property type="term" value="C:transcription regulator complex"/>
    <property type="evidence" value="ECO:0007669"/>
    <property type="project" value="TreeGrafter"/>
</dbReference>
<feature type="coiled-coil region" evidence="4">
    <location>
        <begin position="281"/>
        <end position="315"/>
    </location>
</feature>
<dbReference type="PROSITE" id="PS00036">
    <property type="entry name" value="BZIP_BASIC"/>
    <property type="match status" value="1"/>
</dbReference>
<keyword evidence="9" id="KW-1185">Reference proteome</keyword>
<dbReference type="AlphaFoldDB" id="A0A507DMH3"/>
<evidence type="ECO:0000256" key="3">
    <source>
        <dbReference type="ARBA" id="ARBA00023163"/>
    </source>
</evidence>